<dbReference type="RefSeq" id="WP_166282743.1">
    <property type="nucleotide sequence ID" value="NZ_JAANNP010000011.1"/>
</dbReference>
<keyword evidence="4" id="KW-1185">Reference proteome</keyword>
<reference evidence="3 4" key="1">
    <citation type="submission" date="2020-03" db="EMBL/GenBank/DDBJ databases">
        <title>Two novel Motilibacter sp.</title>
        <authorList>
            <person name="Liu S."/>
        </authorList>
    </citation>
    <scope>NUCLEOTIDE SEQUENCE [LARGE SCALE GENOMIC DNA]</scope>
    <source>
        <strain evidence="3 4">E257</strain>
    </source>
</reference>
<sequence length="1619" mass="166053">MYAGSIARSRRLLPGRRLLRAVLAVALLGLVVPATPALAAGAAPPADAVAAAIPPGVTTPELGPATFTAGYGTESAGRPGTAACPVPAVLTGLVGTVSGYVRTVGVACRRVVVEDGRASLGGQFLAGTLDADVPGIGGGAVCPDDALVVGFEARATTRVDELTLVCAPLHSDGTLGARTATRPLGVDDGPLRDPVACAPGAVATGVDGRSAAGLEYFRLVCRQLTFGDMEPSPADPGNLAWPLATDISTTGRATGYLDAPGQARWYRFAVAPDSTVTVRLPGPPANYDVTLFSDIGKAFDSMYADGAGSVDDLTRLSAEFAGDAFSPSVFSPSVFSPSVFSPSVFSPPVFSPSVYSPSVFCPSVFSPAVFSPSVFSPSVFSPSVFSPSVFSPEVFLKAYSNAQARTLVGVSAREGTASEDITASTWNNTGYYYVRVQGRNGASSTDPFEITAAVNGSTCGQVQEYASEPTLPGGSGRATVVLTDSARVPGTAAQKAQLAQKLDALAARVDGVVVDLNASAKVRRLNQQADDNPSCPYAKNLVAQAIRDIVNSYRDGAGSLQSVVLVGDDAVIPFFRYADRSGLGPEEDYVPPVEHDSPSEAALRRNQVLGQDAYGAEFDVATKGATMPVPDLAVGRLVETPEEIGLTIDNFLGLAGGVLPAPTSSLVTGYDFLTDAADAVAAELRSGIGGTRNDTLVTDQGVPPSTKTPPGGQPSRSTSWTADDLRQSLLGSRHDMVFLAGHFSANDALAADDETTIDTAEIAAAPPGLFSNALVYSAGCHSGYSIVDGEGIPQVTDPLDWSQAFARQGATLIAGTGYQYGDTDFLEYSERLYLGFTRQLRTGTGPVGIGDALAEAKREYLTDTPELRGIHEKALLEATLFGLPMLGVDLPGQRLTVEDDSSIADPVPVTTGPGSNAGGLGLQVAQVSVTPTLTPVARPLESTEGPDVTATYLTGPDGLLTNPAEPALPLVNENVSAPGRVLRGVGLRSGTYTDTDGVTPLTGAPATEYSSVHGPFVSAAFFPNRLARVNYFDAIAEGSATGQTRLMLTPTQYRSDAPGSSTTTQRAYSSLGFSLFYSSNTQQYGQNVPALSSPPSLSGVRADIDGSAVTLSAQVVGDPAAGVQQAWVTYTGTPGSPWHGTWSSVDLVQDPDDSTRWTARLQLAPGQSAADVRFLVQAVNGVGLVGVADNSGAYYTPGVDPTAATVPTALTLALPAGTSGVYGSTLPVQMTLSAPQRAGQPVTFAIGGTSRTVVTDAAGVARTDLPLLAAPGVHDVTAAFEGSSTLSPAASDPIPVTVSKAGTSLVITQGPGARDTGVSATLTARGLPVRSKTVYLVVSDASGRVLATVARATNSSGTARLGELPLPAGRLTVRAYFASMDVPLPAGGATGTEDAVFASSTASATLDVLGSPAVLTTELPAATRTVAYSAAVSTSGHPAPTLTASGLPRGLVLTGTPDAGYVISGTPLDAGTYRVVLTAANAAGSATVTLPLVVNGTYVVGRFSAPFSDPGVSVFSADPRAWVFVRTQALGSDGRPIPDAEAQALANACRVRIAAQPVAGPPAPDAANCMFYEPQTDSFVYFAWHLPLGYSRGDYELTVSVYAPDGSVLGRHAAPVRYQ</sequence>
<dbReference type="PANTHER" id="PTHR21523:SF46">
    <property type="entry name" value="MLT-TEN (MLT-10) RELATED"/>
    <property type="match status" value="1"/>
</dbReference>
<dbReference type="Proteomes" id="UP000800981">
    <property type="component" value="Unassembled WGS sequence"/>
</dbReference>
<keyword evidence="2" id="KW-0732">Signal</keyword>
<dbReference type="InterPro" id="IPR013783">
    <property type="entry name" value="Ig-like_fold"/>
</dbReference>
<feature type="region of interest" description="Disordered" evidence="1">
    <location>
        <begin position="690"/>
        <end position="720"/>
    </location>
</feature>
<evidence type="ECO:0000256" key="2">
    <source>
        <dbReference type="SAM" id="SignalP"/>
    </source>
</evidence>
<dbReference type="EMBL" id="JAANNP010000011">
    <property type="protein sequence ID" value="NHC14828.1"/>
    <property type="molecule type" value="Genomic_DNA"/>
</dbReference>
<dbReference type="Gene3D" id="2.60.40.10">
    <property type="entry name" value="Immunoglobulins"/>
    <property type="match status" value="1"/>
</dbReference>
<feature type="chain" id="PRO_5047071803" evidence="2">
    <location>
        <begin position="40"/>
        <end position="1619"/>
    </location>
</feature>
<gene>
    <name evidence="3" type="ORF">G9H71_13655</name>
</gene>
<dbReference type="PANTHER" id="PTHR21523">
    <property type="match status" value="1"/>
</dbReference>
<protein>
    <submittedName>
        <fullName evidence="3">Uncharacterized protein</fullName>
    </submittedName>
</protein>
<proteinExistence type="predicted"/>
<feature type="signal peptide" evidence="2">
    <location>
        <begin position="1"/>
        <end position="39"/>
    </location>
</feature>
<evidence type="ECO:0000313" key="3">
    <source>
        <dbReference type="EMBL" id="NHC14828.1"/>
    </source>
</evidence>
<name>A0ABX0GWB8_9ACTN</name>
<organism evidence="3 4">
    <name type="scientific">Motilibacter deserti</name>
    <dbReference type="NCBI Taxonomy" id="2714956"/>
    <lineage>
        <taxon>Bacteria</taxon>
        <taxon>Bacillati</taxon>
        <taxon>Actinomycetota</taxon>
        <taxon>Actinomycetes</taxon>
        <taxon>Motilibacterales</taxon>
        <taxon>Motilibacteraceae</taxon>
        <taxon>Motilibacter</taxon>
    </lineage>
</organism>
<evidence type="ECO:0000313" key="4">
    <source>
        <dbReference type="Proteomes" id="UP000800981"/>
    </source>
</evidence>
<comment type="caution">
    <text evidence="3">The sequence shown here is derived from an EMBL/GenBank/DDBJ whole genome shotgun (WGS) entry which is preliminary data.</text>
</comment>
<accession>A0ABX0GWB8</accession>
<evidence type="ECO:0000256" key="1">
    <source>
        <dbReference type="SAM" id="MobiDB-lite"/>
    </source>
</evidence>